<protein>
    <submittedName>
        <fullName evidence="3">Uncharacterized protein</fullName>
    </submittedName>
</protein>
<dbReference type="EMBL" id="BAABDQ010000002">
    <property type="protein sequence ID" value="GAA3532446.1"/>
    <property type="molecule type" value="Genomic_DNA"/>
</dbReference>
<comment type="caution">
    <text evidence="3">The sequence shown here is derived from an EMBL/GenBank/DDBJ whole genome shotgun (WGS) entry which is preliminary data.</text>
</comment>
<feature type="signal peptide" evidence="2">
    <location>
        <begin position="1"/>
        <end position="26"/>
    </location>
</feature>
<name>A0ABP6VB69_9ACTN</name>
<keyword evidence="2" id="KW-0732">Signal</keyword>
<evidence type="ECO:0000256" key="1">
    <source>
        <dbReference type="SAM" id="MobiDB-lite"/>
    </source>
</evidence>
<dbReference type="Proteomes" id="UP001500630">
    <property type="component" value="Unassembled WGS sequence"/>
</dbReference>
<accession>A0ABP6VB69</accession>
<feature type="region of interest" description="Disordered" evidence="1">
    <location>
        <begin position="28"/>
        <end position="54"/>
    </location>
</feature>
<feature type="compositionally biased region" description="Gly residues" evidence="1">
    <location>
        <begin position="29"/>
        <end position="38"/>
    </location>
</feature>
<organism evidence="3 4">
    <name type="scientific">Nonomuraea rosea</name>
    <dbReference type="NCBI Taxonomy" id="638574"/>
    <lineage>
        <taxon>Bacteria</taxon>
        <taxon>Bacillati</taxon>
        <taxon>Actinomycetota</taxon>
        <taxon>Actinomycetes</taxon>
        <taxon>Streptosporangiales</taxon>
        <taxon>Streptosporangiaceae</taxon>
        <taxon>Nonomuraea</taxon>
    </lineage>
</organism>
<evidence type="ECO:0000313" key="3">
    <source>
        <dbReference type="EMBL" id="GAA3532446.1"/>
    </source>
</evidence>
<sequence length="138" mass="14443">MLKRRVAIVVTVAALGLTGMAGSALAAGGSTGSGGDPGGSLVREHGRSEPAAHGGRLTCWMNDGKVVKFSKTKVAELVEEDFIEPAQAELVTEEGVTTAPARVSISVPAGELPRKIGKRWHHGRVVHLTCVWDGHVSR</sequence>
<reference evidence="4" key="1">
    <citation type="journal article" date="2019" name="Int. J. Syst. Evol. Microbiol.">
        <title>The Global Catalogue of Microorganisms (GCM) 10K type strain sequencing project: providing services to taxonomists for standard genome sequencing and annotation.</title>
        <authorList>
            <consortium name="The Broad Institute Genomics Platform"/>
            <consortium name="The Broad Institute Genome Sequencing Center for Infectious Disease"/>
            <person name="Wu L."/>
            <person name="Ma J."/>
        </authorList>
    </citation>
    <scope>NUCLEOTIDE SEQUENCE [LARGE SCALE GENOMIC DNA]</scope>
    <source>
        <strain evidence="4">JCM 17326</strain>
    </source>
</reference>
<feature type="chain" id="PRO_5047124975" evidence="2">
    <location>
        <begin position="27"/>
        <end position="138"/>
    </location>
</feature>
<dbReference type="RefSeq" id="WP_345559005.1">
    <property type="nucleotide sequence ID" value="NZ_BAABDQ010000002.1"/>
</dbReference>
<evidence type="ECO:0000313" key="4">
    <source>
        <dbReference type="Proteomes" id="UP001500630"/>
    </source>
</evidence>
<evidence type="ECO:0000256" key="2">
    <source>
        <dbReference type="SAM" id="SignalP"/>
    </source>
</evidence>
<keyword evidence="4" id="KW-1185">Reference proteome</keyword>
<proteinExistence type="predicted"/>
<gene>
    <name evidence="3" type="ORF">GCM10022419_009390</name>
</gene>